<feature type="coiled-coil region" evidence="1">
    <location>
        <begin position="35"/>
        <end position="94"/>
    </location>
</feature>
<dbReference type="EMBL" id="JABXYM010000001">
    <property type="protein sequence ID" value="MCR6095818.1"/>
    <property type="molecule type" value="Genomic_DNA"/>
</dbReference>
<evidence type="ECO:0000256" key="1">
    <source>
        <dbReference type="SAM" id="Coils"/>
    </source>
</evidence>
<dbReference type="AlphaFoldDB" id="A0A9Q4AZV1"/>
<organism evidence="3 4">
    <name type="scientific">Salipaludibacillus agaradhaerens</name>
    <name type="common">Bacillus agaradhaerens</name>
    <dbReference type="NCBI Taxonomy" id="76935"/>
    <lineage>
        <taxon>Bacteria</taxon>
        <taxon>Bacillati</taxon>
        <taxon>Bacillota</taxon>
        <taxon>Bacilli</taxon>
        <taxon>Bacillales</taxon>
        <taxon>Bacillaceae</taxon>
    </lineage>
</organism>
<gene>
    <name evidence="3" type="ORF">HXA33_04610</name>
</gene>
<feature type="region of interest" description="Disordered" evidence="2">
    <location>
        <begin position="95"/>
        <end position="177"/>
    </location>
</feature>
<name>A0A9Q4AZV1_SALAG</name>
<evidence type="ECO:0000313" key="3">
    <source>
        <dbReference type="EMBL" id="MCR6095818.1"/>
    </source>
</evidence>
<sequence length="177" mass="20221">MTQSNSYNPVKMAEKLEKYKQILTTLRTESVVEDYVKLKEEKGGLTTELAQLKERVEMLEKGDKLNINSLSEKVQSLQGQIERLKKEVELLAETKPMPSVEKAPKKKKTSDYKRLRNMLQTSKKVEVVSDESTPSYNTISHSKRGDYHHSALKKSRSLLGSKKTSLQKKHHSSSKSE</sequence>
<protein>
    <submittedName>
        <fullName evidence="3">Uncharacterized protein</fullName>
    </submittedName>
</protein>
<reference evidence="3" key="1">
    <citation type="submission" date="2020-06" db="EMBL/GenBank/DDBJ databases">
        <title>Insight into the genomes of haloalkaliphilic bacilli from Kenyan soda lakes.</title>
        <authorList>
            <person name="Mwirichia R."/>
            <person name="Villamizar G.C."/>
            <person name="Poehlein A."/>
            <person name="Mugweru J."/>
            <person name="Kipnyargis A."/>
            <person name="Kiplimo D."/>
            <person name="Orwa P."/>
            <person name="Daniel R."/>
        </authorList>
    </citation>
    <scope>NUCLEOTIDE SEQUENCE</scope>
    <source>
        <strain evidence="3">B1096_S55</strain>
    </source>
</reference>
<evidence type="ECO:0000256" key="2">
    <source>
        <dbReference type="SAM" id="MobiDB-lite"/>
    </source>
</evidence>
<feature type="compositionally biased region" description="Polar residues" evidence="2">
    <location>
        <begin position="130"/>
        <end position="140"/>
    </location>
</feature>
<dbReference type="RefSeq" id="WP_257820556.1">
    <property type="nucleotide sequence ID" value="NZ_JABXYM010000001.1"/>
</dbReference>
<proteinExistence type="predicted"/>
<keyword evidence="4" id="KW-1185">Reference proteome</keyword>
<evidence type="ECO:0000313" key="4">
    <source>
        <dbReference type="Proteomes" id="UP001057753"/>
    </source>
</evidence>
<comment type="caution">
    <text evidence="3">The sequence shown here is derived from an EMBL/GenBank/DDBJ whole genome shotgun (WGS) entry which is preliminary data.</text>
</comment>
<feature type="compositionally biased region" description="Basic residues" evidence="2">
    <location>
        <begin position="165"/>
        <end position="177"/>
    </location>
</feature>
<keyword evidence="1" id="KW-0175">Coiled coil</keyword>
<dbReference type="Proteomes" id="UP001057753">
    <property type="component" value="Unassembled WGS sequence"/>
</dbReference>
<accession>A0A9Q4AZV1</accession>